<organism evidence="2 3">
    <name type="scientific">Cladosporium halotolerans</name>
    <dbReference type="NCBI Taxonomy" id="1052096"/>
    <lineage>
        <taxon>Eukaryota</taxon>
        <taxon>Fungi</taxon>
        <taxon>Dikarya</taxon>
        <taxon>Ascomycota</taxon>
        <taxon>Pezizomycotina</taxon>
        <taxon>Dothideomycetes</taxon>
        <taxon>Dothideomycetidae</taxon>
        <taxon>Cladosporiales</taxon>
        <taxon>Cladosporiaceae</taxon>
        <taxon>Cladosporium</taxon>
    </lineage>
</organism>
<feature type="compositionally biased region" description="Gly residues" evidence="1">
    <location>
        <begin position="426"/>
        <end position="438"/>
    </location>
</feature>
<sequence length="683" mass="75788">MDRDRRPLDIPPEDRYGSRGQSYRPGGRSPRADSYRTRSPPPPRRAYVPARGRSRSPPPRADTYRRRSPSPRDRYREPRGGDSYRSRPRSPLPIRREDLPRDDLFRRDPEREPRRDFRGEREFRDDRSYRDERDFRDDRGYATAAARSPPRFRERERSPLPLKRARDPSPIDSRGRRSPPPAKRERLASPGPRGRYDDYPPSRTGSPPRRGFSPRGERSPVARGVTRGYRRADSRSPLRRNDRTDPRDVNDWRRPAPAPPLRSPSPARASRQPYDEYDERGRESVATSRRSSPPLHTSRAAVQPSVDDRASRLPPRDPYESREPYRAPRSPRARDPSPPPVSGDRDYPAERSYDQEDRIPPPREPFRADDMPVRAPPTGPSSGYRAPSSSMAPPTGPAAATSSVSAHARTPTAPPSGPRGDIAPRGGFGGPRGRGGFAGDYAPRGRGGYGAPGFRGGRGGGPSPGGFGRGQGYAEREQQDFSQPPSGPRGSFSSQGPPTPFRQNSNSTATTYARSQRFAPNGQPIPDTPTGPRAGSVSGSAPTPYRRPTEPSIPTGPSNSSLGGNIPSGPASDRRRESEISHSLASQSSNAASNVHPALRDLPKIIPGGRKASPILDRSRLDKLNEESERLRRQIEEKEAKKRKALREWDRMVRESETAGVRSELAEEAVRSFAEDEAMGAAF</sequence>
<name>A0AB34KGE4_9PEZI</name>
<dbReference type="GeneID" id="96009921"/>
<dbReference type="EMBL" id="JAAQHG020000040">
    <property type="protein sequence ID" value="KAL1583011.1"/>
    <property type="molecule type" value="Genomic_DNA"/>
</dbReference>
<feature type="compositionally biased region" description="Low complexity" evidence="1">
    <location>
        <begin position="386"/>
        <end position="406"/>
    </location>
</feature>
<feature type="compositionally biased region" description="Polar residues" evidence="1">
    <location>
        <begin position="285"/>
        <end position="295"/>
    </location>
</feature>
<feature type="compositionally biased region" description="Basic and acidic residues" evidence="1">
    <location>
        <begin position="151"/>
        <end position="175"/>
    </location>
</feature>
<evidence type="ECO:0000313" key="2">
    <source>
        <dbReference type="EMBL" id="KAL1583011.1"/>
    </source>
</evidence>
<feature type="region of interest" description="Disordered" evidence="1">
    <location>
        <begin position="1"/>
        <end position="619"/>
    </location>
</feature>
<feature type="compositionally biased region" description="Polar residues" evidence="1">
    <location>
        <begin position="491"/>
        <end position="514"/>
    </location>
</feature>
<dbReference type="RefSeq" id="XP_069226118.1">
    <property type="nucleotide sequence ID" value="XM_069377083.1"/>
</dbReference>
<proteinExistence type="predicted"/>
<feature type="compositionally biased region" description="Basic and acidic residues" evidence="1">
    <location>
        <begin position="306"/>
        <end position="326"/>
    </location>
</feature>
<feature type="compositionally biased region" description="Basic and acidic residues" evidence="1">
    <location>
        <begin position="343"/>
        <end position="372"/>
    </location>
</feature>
<dbReference type="AlphaFoldDB" id="A0AB34KGE4"/>
<feature type="compositionally biased region" description="Low complexity" evidence="1">
    <location>
        <begin position="581"/>
        <end position="593"/>
    </location>
</feature>
<protein>
    <submittedName>
        <fullName evidence="2">Uncharacterized protein</fullName>
    </submittedName>
</protein>
<feature type="compositionally biased region" description="Gly residues" evidence="1">
    <location>
        <begin position="445"/>
        <end position="471"/>
    </location>
</feature>
<feature type="compositionally biased region" description="Basic and acidic residues" evidence="1">
    <location>
        <begin position="1"/>
        <end position="17"/>
    </location>
</feature>
<evidence type="ECO:0000256" key="1">
    <source>
        <dbReference type="SAM" id="MobiDB-lite"/>
    </source>
</evidence>
<gene>
    <name evidence="2" type="ORF">WHR41_08479</name>
</gene>
<feature type="compositionally biased region" description="Low complexity" evidence="1">
    <location>
        <begin position="201"/>
        <end position="214"/>
    </location>
</feature>
<dbReference type="Proteomes" id="UP000803884">
    <property type="component" value="Unassembled WGS sequence"/>
</dbReference>
<feature type="compositionally biased region" description="Basic and acidic residues" evidence="1">
    <location>
        <begin position="94"/>
        <end position="140"/>
    </location>
</feature>
<reference evidence="2 3" key="1">
    <citation type="journal article" date="2020" name="Microbiol. Resour. Announc.">
        <title>Draft Genome Sequence of a Cladosporium Species Isolated from the Mesophotic Ascidian Didemnum maculosum.</title>
        <authorList>
            <person name="Gioti A."/>
            <person name="Siaperas R."/>
            <person name="Nikolaivits E."/>
            <person name="Le Goff G."/>
            <person name="Ouazzani J."/>
            <person name="Kotoulas G."/>
            <person name="Topakas E."/>
        </authorList>
    </citation>
    <scope>NUCLEOTIDE SEQUENCE [LARGE SCALE GENOMIC DNA]</scope>
    <source>
        <strain evidence="2 3">TM138-S3</strain>
    </source>
</reference>
<evidence type="ECO:0000313" key="3">
    <source>
        <dbReference type="Proteomes" id="UP000803884"/>
    </source>
</evidence>
<accession>A0AB34KGE4</accession>
<keyword evidence="3" id="KW-1185">Reference proteome</keyword>
<feature type="compositionally biased region" description="Basic and acidic residues" evidence="1">
    <location>
        <begin position="230"/>
        <end position="254"/>
    </location>
</feature>
<feature type="compositionally biased region" description="Basic and acidic residues" evidence="1">
    <location>
        <begin position="62"/>
        <end position="85"/>
    </location>
</feature>
<comment type="caution">
    <text evidence="2">The sequence shown here is derived from an EMBL/GenBank/DDBJ whole genome shotgun (WGS) entry which is preliminary data.</text>
</comment>